<dbReference type="PATRIC" id="fig|555500.3.peg.3046"/>
<comment type="caution">
    <text evidence="14">The sequence shown here is derived from an EMBL/GenBank/DDBJ whole genome shotgun (WGS) entry which is preliminary data.</text>
</comment>
<comment type="subcellular location">
    <subcellularLocation>
        <location evidence="3">Periplasm</location>
    </subcellularLocation>
</comment>
<gene>
    <name evidence="14" type="ORF">I215_14803</name>
</gene>
<evidence type="ECO:0000256" key="12">
    <source>
        <dbReference type="ARBA" id="ARBA00023251"/>
    </source>
</evidence>
<dbReference type="eggNOG" id="COG0491">
    <property type="taxonomic scope" value="Bacteria"/>
</dbReference>
<keyword evidence="7" id="KW-0479">Metal-binding</keyword>
<dbReference type="InterPro" id="IPR036866">
    <property type="entry name" value="RibonucZ/Hydroxyglut_hydro"/>
</dbReference>
<dbReference type="GO" id="GO:0008800">
    <property type="term" value="F:beta-lactamase activity"/>
    <property type="evidence" value="ECO:0007669"/>
    <property type="project" value="UniProtKB-EC"/>
</dbReference>
<dbReference type="GO" id="GO:0008270">
    <property type="term" value="F:zinc ion binding"/>
    <property type="evidence" value="ECO:0007669"/>
    <property type="project" value="InterPro"/>
</dbReference>
<dbReference type="AlphaFoldDB" id="K2PZ98"/>
<keyword evidence="10" id="KW-0378">Hydrolase</keyword>
<evidence type="ECO:0000313" key="14">
    <source>
        <dbReference type="EMBL" id="EKF53961.1"/>
    </source>
</evidence>
<evidence type="ECO:0000256" key="9">
    <source>
        <dbReference type="ARBA" id="ARBA00022764"/>
    </source>
</evidence>
<evidence type="ECO:0000256" key="2">
    <source>
        <dbReference type="ARBA" id="ARBA00001947"/>
    </source>
</evidence>
<dbReference type="PANTHER" id="PTHR42951:SF4">
    <property type="entry name" value="ACYL-COENZYME A THIOESTERASE MBLAC2"/>
    <property type="match status" value="1"/>
</dbReference>
<dbReference type="SUPFAM" id="SSF56281">
    <property type="entry name" value="Metallo-hydrolase/oxidoreductase"/>
    <property type="match status" value="1"/>
</dbReference>
<keyword evidence="9" id="KW-0574">Periplasm</keyword>
<dbReference type="Gene3D" id="3.60.15.10">
    <property type="entry name" value="Ribonuclease Z/Hydroxyacylglutathione hydrolase-like"/>
    <property type="match status" value="1"/>
</dbReference>
<evidence type="ECO:0000256" key="5">
    <source>
        <dbReference type="ARBA" id="ARBA00011245"/>
    </source>
</evidence>
<keyword evidence="12" id="KW-0046">Antibiotic resistance</keyword>
<dbReference type="PANTHER" id="PTHR42951">
    <property type="entry name" value="METALLO-BETA-LACTAMASE DOMAIN-CONTAINING"/>
    <property type="match status" value="1"/>
</dbReference>
<evidence type="ECO:0000256" key="3">
    <source>
        <dbReference type="ARBA" id="ARBA00004418"/>
    </source>
</evidence>
<evidence type="ECO:0000256" key="8">
    <source>
        <dbReference type="ARBA" id="ARBA00022729"/>
    </source>
</evidence>
<dbReference type="InterPro" id="IPR058199">
    <property type="entry name" value="BlaB//VIM/IMP-1"/>
</dbReference>
<evidence type="ECO:0000313" key="15">
    <source>
        <dbReference type="Proteomes" id="UP000007364"/>
    </source>
</evidence>
<dbReference type="PROSITE" id="PS00744">
    <property type="entry name" value="BETA_LACTAMASE_B_2"/>
    <property type="match status" value="1"/>
</dbReference>
<evidence type="ECO:0000256" key="1">
    <source>
        <dbReference type="ARBA" id="ARBA00001526"/>
    </source>
</evidence>
<evidence type="ECO:0000256" key="6">
    <source>
        <dbReference type="ARBA" id="ARBA00012865"/>
    </source>
</evidence>
<dbReference type="EC" id="3.5.2.6" evidence="6"/>
<dbReference type="InterPro" id="IPR001279">
    <property type="entry name" value="Metallo-B-lactamas"/>
</dbReference>
<keyword evidence="11" id="KW-0862">Zinc</keyword>
<dbReference type="GO" id="GO:0046677">
    <property type="term" value="P:response to antibiotic"/>
    <property type="evidence" value="ECO:0007669"/>
    <property type="project" value="UniProtKB-KW"/>
</dbReference>
<name>K2PZ98_9FLAO</name>
<dbReference type="InterPro" id="IPR001018">
    <property type="entry name" value="Beta-lactamase_class-B_CS"/>
</dbReference>
<sequence length="271" mass="30163">MISYKMNLVFTIAITIGLVLQSVGTSTVNRDLLTKSNIQEKIELSNDSTIVYQTSNLVIKKISDHVYLHISYLNTDEFGKVGCNGMLVISDGEGVVFDSPTNNQSSKELIQFVNRKLMSDIKAFVPTHFHQDCVGGLEEFQNNYIPTYASKQTLALLKKNGQTFTLPVKSFNRNLNLNIGNYKVYAEYFGQGHTKDNIIGYFPLEDVIFGGCLIKEIGAGKGYLGDANSEQWSKTVEKIKSKYPHVKLVIPGHGQLGGSDLIDYTINLFTN</sequence>
<evidence type="ECO:0000256" key="4">
    <source>
        <dbReference type="ARBA" id="ARBA00005250"/>
    </source>
</evidence>
<organism evidence="14 15">
    <name type="scientific">Galbibacter marinus</name>
    <dbReference type="NCBI Taxonomy" id="555500"/>
    <lineage>
        <taxon>Bacteria</taxon>
        <taxon>Pseudomonadati</taxon>
        <taxon>Bacteroidota</taxon>
        <taxon>Flavobacteriia</taxon>
        <taxon>Flavobacteriales</taxon>
        <taxon>Flavobacteriaceae</taxon>
        <taxon>Galbibacter</taxon>
    </lineage>
</organism>
<dbReference type="STRING" id="555500.I215_14803"/>
<reference evidence="14 15" key="1">
    <citation type="journal article" date="2012" name="J. Bacteriol.">
        <title>Genome Sequence of Galbibacter marinum Type Strain ck-I2-15.</title>
        <authorList>
            <person name="Lai Q."/>
            <person name="Li C."/>
            <person name="Shao Z."/>
        </authorList>
    </citation>
    <scope>NUCLEOTIDE SEQUENCE [LARGE SCALE GENOMIC DNA]</scope>
    <source>
        <strain evidence="15">ck-I2-15</strain>
    </source>
</reference>
<keyword evidence="15" id="KW-1185">Reference proteome</keyword>
<comment type="cofactor">
    <cofactor evidence="2">
        <name>Zn(2+)</name>
        <dbReference type="ChEBI" id="CHEBI:29105"/>
    </cofactor>
</comment>
<comment type="subunit">
    <text evidence="5">Monomer.</text>
</comment>
<dbReference type="Proteomes" id="UP000007364">
    <property type="component" value="Unassembled WGS sequence"/>
</dbReference>
<dbReference type="EMBL" id="AMSG01000037">
    <property type="protein sequence ID" value="EKF53961.1"/>
    <property type="molecule type" value="Genomic_DNA"/>
</dbReference>
<evidence type="ECO:0000256" key="10">
    <source>
        <dbReference type="ARBA" id="ARBA00022801"/>
    </source>
</evidence>
<evidence type="ECO:0000256" key="11">
    <source>
        <dbReference type="ARBA" id="ARBA00022833"/>
    </source>
</evidence>
<comment type="similarity">
    <text evidence="4">Belongs to the metallo-beta-lactamase superfamily. Class-B beta-lactamase family.</text>
</comment>
<dbReference type="CDD" id="cd16302">
    <property type="entry name" value="CcrA-like_MBL-B1"/>
    <property type="match status" value="1"/>
</dbReference>
<dbReference type="Pfam" id="PF00753">
    <property type="entry name" value="Lactamase_B"/>
    <property type="match status" value="1"/>
</dbReference>
<dbReference type="InterPro" id="IPR050855">
    <property type="entry name" value="NDM-1-like"/>
</dbReference>
<dbReference type="SMART" id="SM00849">
    <property type="entry name" value="Lactamase_B"/>
    <property type="match status" value="1"/>
</dbReference>
<keyword evidence="8" id="KW-0732">Signal</keyword>
<accession>K2PZ98</accession>
<comment type="catalytic activity">
    <reaction evidence="1">
        <text>a beta-lactam + H2O = a substituted beta-amino acid</text>
        <dbReference type="Rhea" id="RHEA:20401"/>
        <dbReference type="ChEBI" id="CHEBI:15377"/>
        <dbReference type="ChEBI" id="CHEBI:35627"/>
        <dbReference type="ChEBI" id="CHEBI:140347"/>
        <dbReference type="EC" id="3.5.2.6"/>
    </reaction>
</comment>
<dbReference type="GO" id="GO:0042597">
    <property type="term" value="C:periplasmic space"/>
    <property type="evidence" value="ECO:0007669"/>
    <property type="project" value="UniProtKB-SubCell"/>
</dbReference>
<feature type="domain" description="Metallo-beta-lactamase" evidence="13">
    <location>
        <begin position="82"/>
        <end position="253"/>
    </location>
</feature>
<proteinExistence type="inferred from homology"/>
<dbReference type="GO" id="GO:0017001">
    <property type="term" value="P:antibiotic catabolic process"/>
    <property type="evidence" value="ECO:0007669"/>
    <property type="project" value="InterPro"/>
</dbReference>
<dbReference type="NCBIfam" id="NF033088">
    <property type="entry name" value="bla_subclass_B1"/>
    <property type="match status" value="1"/>
</dbReference>
<evidence type="ECO:0000256" key="7">
    <source>
        <dbReference type="ARBA" id="ARBA00022723"/>
    </source>
</evidence>
<evidence type="ECO:0000259" key="13">
    <source>
        <dbReference type="SMART" id="SM00849"/>
    </source>
</evidence>
<protein>
    <recommendedName>
        <fullName evidence="6">beta-lactamase</fullName>
        <ecNumber evidence="6">3.5.2.6</ecNumber>
    </recommendedName>
</protein>